<dbReference type="AlphaFoldDB" id="A0A147K567"/>
<dbReference type="PANTHER" id="PTHR43214">
    <property type="entry name" value="TWO-COMPONENT RESPONSE REGULATOR"/>
    <property type="match status" value="1"/>
</dbReference>
<organism evidence="10 11">
    <name type="scientific">Bacillus coahuilensis p1.1.43</name>
    <dbReference type="NCBI Taxonomy" id="1150625"/>
    <lineage>
        <taxon>Bacteria</taxon>
        <taxon>Bacillati</taxon>
        <taxon>Bacillota</taxon>
        <taxon>Bacilli</taxon>
        <taxon>Bacillales</taxon>
        <taxon>Bacillaceae</taxon>
        <taxon>Bacillus</taxon>
    </lineage>
</organism>
<evidence type="ECO:0000256" key="2">
    <source>
        <dbReference type="ARBA" id="ARBA00022490"/>
    </source>
</evidence>
<evidence type="ECO:0000313" key="11">
    <source>
        <dbReference type="Proteomes" id="UP000074108"/>
    </source>
</evidence>
<keyword evidence="3 7" id="KW-0597">Phosphoprotein</keyword>
<dbReference type="GO" id="GO:0006355">
    <property type="term" value="P:regulation of DNA-templated transcription"/>
    <property type="evidence" value="ECO:0007669"/>
    <property type="project" value="InterPro"/>
</dbReference>
<dbReference type="PROSITE" id="PS50043">
    <property type="entry name" value="HTH_LUXR_2"/>
    <property type="match status" value="1"/>
</dbReference>
<keyword evidence="5" id="KW-0238">DNA-binding</keyword>
<sequence length="209" mass="22938">MRVLIADDHPLFRQGVSSVLANTPDNEVIAEAGSGEEAVQMACNLLPDLVLMDIQMPDLNGIEATRKILSKCRDIYIIIITMFEDDTSVFSAMQAGARGYVLKDAEKEDILRAVRAIAKGEVLFSSGVASRMIDYFAQGEVTQTVVASTLFPELTSRESEVLFLLSKGASNSEVAETLGLSNKTVYNYVANILNKLQVSDRQESRGRFH</sequence>
<dbReference type="InterPro" id="IPR039420">
    <property type="entry name" value="WalR-like"/>
</dbReference>
<dbReference type="SMART" id="SM00448">
    <property type="entry name" value="REC"/>
    <property type="match status" value="1"/>
</dbReference>
<dbReference type="PROSITE" id="PS50110">
    <property type="entry name" value="RESPONSE_REGULATORY"/>
    <property type="match status" value="1"/>
</dbReference>
<feature type="domain" description="Response regulatory" evidence="9">
    <location>
        <begin position="2"/>
        <end position="118"/>
    </location>
</feature>
<evidence type="ECO:0000256" key="4">
    <source>
        <dbReference type="ARBA" id="ARBA00023015"/>
    </source>
</evidence>
<dbReference type="SMART" id="SM00421">
    <property type="entry name" value="HTH_LUXR"/>
    <property type="match status" value="1"/>
</dbReference>
<accession>A0A147K567</accession>
<reference evidence="10 11" key="1">
    <citation type="journal article" date="2016" name="Front. Microbiol.">
        <title>Microevolution Analysis of Bacillus coahuilensis Unveils Differences in Phosphorus Acquisition Strategies and Their Regulation.</title>
        <authorList>
            <person name="Gomez-Lunar Z."/>
            <person name="Hernandez-Gonzalez I."/>
            <person name="Rodriguez-Torres M.D."/>
            <person name="Souza V."/>
            <person name="Olmedo-Alvarez G."/>
        </authorList>
    </citation>
    <scope>NUCLEOTIDE SEQUENCE [LARGE SCALE GENOMIC DNA]</scope>
    <source>
        <strain evidence="11">p1.1.43</strain>
    </source>
</reference>
<dbReference type="EMBL" id="LDYG01000048">
    <property type="protein sequence ID" value="KUP04746.1"/>
    <property type="molecule type" value="Genomic_DNA"/>
</dbReference>
<evidence type="ECO:0000256" key="1">
    <source>
        <dbReference type="ARBA" id="ARBA00004496"/>
    </source>
</evidence>
<dbReference type="GO" id="GO:0000160">
    <property type="term" value="P:phosphorelay signal transduction system"/>
    <property type="evidence" value="ECO:0007669"/>
    <property type="project" value="InterPro"/>
</dbReference>
<dbReference type="Proteomes" id="UP000074108">
    <property type="component" value="Unassembled WGS sequence"/>
</dbReference>
<dbReference type="InterPro" id="IPR016032">
    <property type="entry name" value="Sig_transdc_resp-reg_C-effctor"/>
</dbReference>
<dbReference type="GO" id="GO:0003677">
    <property type="term" value="F:DNA binding"/>
    <property type="evidence" value="ECO:0007669"/>
    <property type="project" value="UniProtKB-KW"/>
</dbReference>
<evidence type="ECO:0000256" key="6">
    <source>
        <dbReference type="ARBA" id="ARBA00023163"/>
    </source>
</evidence>
<dbReference type="GO" id="GO:0005737">
    <property type="term" value="C:cytoplasm"/>
    <property type="evidence" value="ECO:0007669"/>
    <property type="project" value="UniProtKB-SubCell"/>
</dbReference>
<keyword evidence="4" id="KW-0805">Transcription regulation</keyword>
<dbReference type="InterPro" id="IPR058245">
    <property type="entry name" value="NreC/VraR/RcsB-like_REC"/>
</dbReference>
<proteinExistence type="predicted"/>
<gene>
    <name evidence="10" type="ORF">Q75_14660</name>
</gene>
<evidence type="ECO:0000256" key="3">
    <source>
        <dbReference type="ARBA" id="ARBA00022553"/>
    </source>
</evidence>
<evidence type="ECO:0000256" key="5">
    <source>
        <dbReference type="ARBA" id="ARBA00023125"/>
    </source>
</evidence>
<dbReference type="STRING" id="1150625.Q75_14660"/>
<dbReference type="Gene3D" id="3.40.50.2300">
    <property type="match status" value="1"/>
</dbReference>
<dbReference type="InterPro" id="IPR001789">
    <property type="entry name" value="Sig_transdc_resp-reg_receiver"/>
</dbReference>
<keyword evidence="6" id="KW-0804">Transcription</keyword>
<evidence type="ECO:0000313" key="10">
    <source>
        <dbReference type="EMBL" id="KUP04746.1"/>
    </source>
</evidence>
<dbReference type="PRINTS" id="PR00038">
    <property type="entry name" value="HTHLUXR"/>
</dbReference>
<keyword evidence="11" id="KW-1185">Reference proteome</keyword>
<name>A0A147K567_9BACI</name>
<dbReference type="CDD" id="cd06170">
    <property type="entry name" value="LuxR_C_like"/>
    <property type="match status" value="1"/>
</dbReference>
<feature type="modified residue" description="4-aspartylphosphate" evidence="7">
    <location>
        <position position="53"/>
    </location>
</feature>
<evidence type="ECO:0000256" key="7">
    <source>
        <dbReference type="PROSITE-ProRule" id="PRU00169"/>
    </source>
</evidence>
<protein>
    <submittedName>
        <fullName evidence="10">LuxR family transcriptional regulator</fullName>
    </submittedName>
</protein>
<evidence type="ECO:0000259" key="9">
    <source>
        <dbReference type="PROSITE" id="PS50110"/>
    </source>
</evidence>
<dbReference type="InterPro" id="IPR000792">
    <property type="entry name" value="Tscrpt_reg_LuxR_C"/>
</dbReference>
<comment type="caution">
    <text evidence="10">The sequence shown here is derived from an EMBL/GenBank/DDBJ whole genome shotgun (WGS) entry which is preliminary data.</text>
</comment>
<comment type="subcellular location">
    <subcellularLocation>
        <location evidence="1">Cytoplasm</location>
    </subcellularLocation>
</comment>
<keyword evidence="2" id="KW-0963">Cytoplasm</keyword>
<dbReference type="SUPFAM" id="SSF46894">
    <property type="entry name" value="C-terminal effector domain of the bipartite response regulators"/>
    <property type="match status" value="1"/>
</dbReference>
<evidence type="ECO:0000259" key="8">
    <source>
        <dbReference type="PROSITE" id="PS50043"/>
    </source>
</evidence>
<dbReference type="PATRIC" id="fig|1150625.3.peg.3067"/>
<dbReference type="PROSITE" id="PS00622">
    <property type="entry name" value="HTH_LUXR_1"/>
    <property type="match status" value="1"/>
</dbReference>
<dbReference type="Pfam" id="PF00072">
    <property type="entry name" value="Response_reg"/>
    <property type="match status" value="1"/>
</dbReference>
<dbReference type="Pfam" id="PF00196">
    <property type="entry name" value="GerE"/>
    <property type="match status" value="1"/>
</dbReference>
<dbReference type="CDD" id="cd17535">
    <property type="entry name" value="REC_NarL-like"/>
    <property type="match status" value="1"/>
</dbReference>
<feature type="domain" description="HTH luxR-type" evidence="8">
    <location>
        <begin position="147"/>
        <end position="209"/>
    </location>
</feature>
<dbReference type="InterPro" id="IPR011006">
    <property type="entry name" value="CheY-like_superfamily"/>
</dbReference>
<dbReference type="SUPFAM" id="SSF52172">
    <property type="entry name" value="CheY-like"/>
    <property type="match status" value="1"/>
</dbReference>
<dbReference type="OrthoDB" id="9779069at2"/>